<reference evidence="2 3" key="1">
    <citation type="submission" date="2023-07" db="EMBL/GenBank/DDBJ databases">
        <title>Sorghum-associated microbial communities from plants grown in Nebraska, USA.</title>
        <authorList>
            <person name="Schachtman D."/>
        </authorList>
    </citation>
    <scope>NUCLEOTIDE SEQUENCE [LARGE SCALE GENOMIC DNA]</scope>
    <source>
        <strain evidence="2 3">DS1607</strain>
    </source>
</reference>
<dbReference type="PANTHER" id="PTHR36508">
    <property type="entry name" value="PROTEIN SLYX"/>
    <property type="match status" value="1"/>
</dbReference>
<feature type="region of interest" description="Disordered" evidence="1">
    <location>
        <begin position="49"/>
        <end position="70"/>
    </location>
</feature>
<accession>A0ABT9S8D8</accession>
<dbReference type="EMBL" id="JAUSRO010000005">
    <property type="protein sequence ID" value="MDP9899642.1"/>
    <property type="molecule type" value="Genomic_DNA"/>
</dbReference>
<evidence type="ECO:0000256" key="1">
    <source>
        <dbReference type="SAM" id="MobiDB-lite"/>
    </source>
</evidence>
<evidence type="ECO:0000313" key="2">
    <source>
        <dbReference type="EMBL" id="MDP9899642.1"/>
    </source>
</evidence>
<dbReference type="InterPro" id="IPR007236">
    <property type="entry name" value="SlyX"/>
</dbReference>
<name>A0ABT9S8D8_9BURK</name>
<evidence type="ECO:0000313" key="3">
    <source>
        <dbReference type="Proteomes" id="UP001226867"/>
    </source>
</evidence>
<comment type="caution">
    <text evidence="2">The sequence shown here is derived from an EMBL/GenBank/DDBJ whole genome shotgun (WGS) entry which is preliminary data.</text>
</comment>
<dbReference type="RefSeq" id="WP_307689459.1">
    <property type="nucleotide sequence ID" value="NZ_JAUSRO010000005.1"/>
</dbReference>
<sequence>MQNDADRRLTDLEIKASYTEDLLDQLNMTIYRQQQQIDALILQVTQLRQQAPDGGSGGARNLRDELPPHY</sequence>
<feature type="compositionally biased region" description="Basic and acidic residues" evidence="1">
    <location>
        <begin position="61"/>
        <end position="70"/>
    </location>
</feature>
<proteinExistence type="predicted"/>
<dbReference type="PANTHER" id="PTHR36508:SF1">
    <property type="entry name" value="PROTEIN SLYX"/>
    <property type="match status" value="1"/>
</dbReference>
<dbReference type="Gene3D" id="1.20.5.300">
    <property type="match status" value="1"/>
</dbReference>
<protein>
    <submittedName>
        <fullName evidence="2">SlyX protein</fullName>
    </submittedName>
</protein>
<keyword evidence="3" id="KW-1185">Reference proteome</keyword>
<dbReference type="Pfam" id="PF04102">
    <property type="entry name" value="SlyX"/>
    <property type="match status" value="1"/>
</dbReference>
<gene>
    <name evidence="2" type="ORF">J2W36_001893</name>
</gene>
<dbReference type="Proteomes" id="UP001226867">
    <property type="component" value="Unassembled WGS sequence"/>
</dbReference>
<organism evidence="2 3">
    <name type="scientific">Variovorax ginsengisoli</name>
    <dbReference type="NCBI Taxonomy" id="363844"/>
    <lineage>
        <taxon>Bacteria</taxon>
        <taxon>Pseudomonadati</taxon>
        <taxon>Pseudomonadota</taxon>
        <taxon>Betaproteobacteria</taxon>
        <taxon>Burkholderiales</taxon>
        <taxon>Comamonadaceae</taxon>
        <taxon>Variovorax</taxon>
    </lineage>
</organism>